<reference evidence="1 2" key="1">
    <citation type="journal article" date="2014" name="Genome Biol. Evol.">
        <title>The genome of the myxosporean Thelohanellus kitauei shows adaptations to nutrient acquisition within its fish host.</title>
        <authorList>
            <person name="Yang Y."/>
            <person name="Xiong J."/>
            <person name="Zhou Z."/>
            <person name="Huo F."/>
            <person name="Miao W."/>
            <person name="Ran C."/>
            <person name="Liu Y."/>
            <person name="Zhang J."/>
            <person name="Feng J."/>
            <person name="Wang M."/>
            <person name="Wang M."/>
            <person name="Wang L."/>
            <person name="Yao B."/>
        </authorList>
    </citation>
    <scope>NUCLEOTIDE SEQUENCE [LARGE SCALE GENOMIC DNA]</scope>
    <source>
        <strain evidence="1">Wuqing</strain>
    </source>
</reference>
<name>A0A0C2JDJ9_THEKT</name>
<dbReference type="Proteomes" id="UP000031668">
    <property type="component" value="Unassembled WGS sequence"/>
</dbReference>
<keyword evidence="2" id="KW-1185">Reference proteome</keyword>
<proteinExistence type="predicted"/>
<dbReference type="AlphaFoldDB" id="A0A0C2JDJ9"/>
<evidence type="ECO:0000313" key="1">
    <source>
        <dbReference type="EMBL" id="KII67238.1"/>
    </source>
</evidence>
<evidence type="ECO:0000313" key="2">
    <source>
        <dbReference type="Proteomes" id="UP000031668"/>
    </source>
</evidence>
<organism evidence="1 2">
    <name type="scientific">Thelohanellus kitauei</name>
    <name type="common">Myxosporean</name>
    <dbReference type="NCBI Taxonomy" id="669202"/>
    <lineage>
        <taxon>Eukaryota</taxon>
        <taxon>Metazoa</taxon>
        <taxon>Cnidaria</taxon>
        <taxon>Myxozoa</taxon>
        <taxon>Myxosporea</taxon>
        <taxon>Bivalvulida</taxon>
        <taxon>Platysporina</taxon>
        <taxon>Myxobolidae</taxon>
        <taxon>Thelohanellus</taxon>
    </lineage>
</organism>
<gene>
    <name evidence="1" type="ORF">RF11_13874</name>
</gene>
<accession>A0A0C2JDJ9</accession>
<protein>
    <submittedName>
        <fullName evidence="1">Uncharacterized protein</fullName>
    </submittedName>
</protein>
<comment type="caution">
    <text evidence="1">The sequence shown here is derived from an EMBL/GenBank/DDBJ whole genome shotgun (WGS) entry which is preliminary data.</text>
</comment>
<sequence>MARSSMACDFIAHLEPVHSRVQLHRASGVPLGCELKVTPVRLANVDDSGAPEEVAHSPGLMRPNLYFRPSFLHQLGTVLKCQPRPPLSQSLFSSRSITRGYTAAVDLRL</sequence>
<dbReference type="EMBL" id="JWZT01003269">
    <property type="protein sequence ID" value="KII67238.1"/>
    <property type="molecule type" value="Genomic_DNA"/>
</dbReference>